<feature type="compositionally biased region" description="Polar residues" evidence="1">
    <location>
        <begin position="546"/>
        <end position="557"/>
    </location>
</feature>
<dbReference type="AlphaFoldDB" id="A0A371CWE5"/>
<feature type="compositionally biased region" description="Pro residues" evidence="1">
    <location>
        <begin position="558"/>
        <end position="579"/>
    </location>
</feature>
<feature type="compositionally biased region" description="Low complexity" evidence="1">
    <location>
        <begin position="509"/>
        <end position="545"/>
    </location>
</feature>
<feature type="compositionally biased region" description="Polar residues" evidence="1">
    <location>
        <begin position="222"/>
        <end position="241"/>
    </location>
</feature>
<feature type="region of interest" description="Disordered" evidence="1">
    <location>
        <begin position="179"/>
        <end position="241"/>
    </location>
</feature>
<proteinExistence type="predicted"/>
<feature type="compositionally biased region" description="Low complexity" evidence="1">
    <location>
        <begin position="182"/>
        <end position="207"/>
    </location>
</feature>
<dbReference type="EMBL" id="KZ857447">
    <property type="protein sequence ID" value="RDX44609.1"/>
    <property type="molecule type" value="Genomic_DNA"/>
</dbReference>
<evidence type="ECO:0000313" key="2">
    <source>
        <dbReference type="EMBL" id="RDX44609.1"/>
    </source>
</evidence>
<evidence type="ECO:0000313" key="3">
    <source>
        <dbReference type="Proteomes" id="UP000256964"/>
    </source>
</evidence>
<dbReference type="STRING" id="139420.A0A371CWE5"/>
<feature type="compositionally biased region" description="Low complexity" evidence="1">
    <location>
        <begin position="42"/>
        <end position="55"/>
    </location>
</feature>
<organism evidence="2 3">
    <name type="scientific">Lentinus brumalis</name>
    <dbReference type="NCBI Taxonomy" id="2498619"/>
    <lineage>
        <taxon>Eukaryota</taxon>
        <taxon>Fungi</taxon>
        <taxon>Dikarya</taxon>
        <taxon>Basidiomycota</taxon>
        <taxon>Agaricomycotina</taxon>
        <taxon>Agaricomycetes</taxon>
        <taxon>Polyporales</taxon>
        <taxon>Polyporaceae</taxon>
        <taxon>Lentinus</taxon>
    </lineage>
</organism>
<feature type="region of interest" description="Disordered" evidence="1">
    <location>
        <begin position="1"/>
        <end position="81"/>
    </location>
</feature>
<feature type="compositionally biased region" description="Polar residues" evidence="1">
    <location>
        <begin position="71"/>
        <end position="81"/>
    </location>
</feature>
<dbReference type="OrthoDB" id="2755100at2759"/>
<sequence>MERLTRGAPVETVLQADSDTGPTEPDAEDSSLLKSKGVHVGPTATASSPSSTSTPLINCTPRPESEAEAPSSDTPPCTNQSATCSYASKNLNIPPAPPEDPVDYLTKHPWSMLEVFLLLEVVAHFPAAEHGWTFVAEAYNNILITRPLQEWFSQQTTISNQEEAKMKTLLQKMNAEARRLRTPPAASAPAKTPAAAPGPKANAGASASVEAHTEATARAKSATLTTGATSPASSNPTGTLSGAAQNAQFVTRLPFPLDNRSPASAPPSAQCIVPFPRSRPPFTLPSADAREFTRIMQSAAAGVRPPSGYSRTAMLSLYSSTKSRFSTRTSWDCWHRWCTPWVAQAKPTEKLDQSPSVVMADYIVGNLGAPCGTSAMMRTSMFEYRPVPGTYPDAPGVQHRVTARYDPRPGMVSFARMTHITAEDYWSDNGLGRGEGGLITEEALKGRRARLPATLAGIWPGRASPLPKRPAGARPPQAAASSSSSAPATSAKTATGTRGTHGTVKSSVPIAAAASGSPAIATPTTSASTARPSSAAAPAPTSARPQTRQGASGTTTHPQPPFVALPLPRKPPARDPPCVPEGTLGSRVRPGIRPWFDHAAVRLHVLERLTCVRARALAFEDAFLKSVELSDGCDSEVVGRESWTEEEERGVWVPQHLKKVVIPPPGRMVSASVSV</sequence>
<feature type="region of interest" description="Disordered" evidence="1">
    <location>
        <begin position="458"/>
        <end position="589"/>
    </location>
</feature>
<accession>A0A371CWE5</accession>
<feature type="compositionally biased region" description="Low complexity" evidence="1">
    <location>
        <begin position="469"/>
        <end position="497"/>
    </location>
</feature>
<dbReference type="Proteomes" id="UP000256964">
    <property type="component" value="Unassembled WGS sequence"/>
</dbReference>
<feature type="region of interest" description="Disordered" evidence="1">
    <location>
        <begin position="255"/>
        <end position="276"/>
    </location>
</feature>
<evidence type="ECO:0000256" key="1">
    <source>
        <dbReference type="SAM" id="MobiDB-lite"/>
    </source>
</evidence>
<name>A0A371CWE5_9APHY</name>
<reference evidence="2 3" key="1">
    <citation type="journal article" date="2018" name="Biotechnol. Biofuels">
        <title>Integrative visual omics of the white-rot fungus Polyporus brumalis exposes the biotechnological potential of its oxidative enzymes for delignifying raw plant biomass.</title>
        <authorList>
            <person name="Miyauchi S."/>
            <person name="Rancon A."/>
            <person name="Drula E."/>
            <person name="Hage H."/>
            <person name="Chaduli D."/>
            <person name="Favel A."/>
            <person name="Grisel S."/>
            <person name="Henrissat B."/>
            <person name="Herpoel-Gimbert I."/>
            <person name="Ruiz-Duenas F.J."/>
            <person name="Chevret D."/>
            <person name="Hainaut M."/>
            <person name="Lin J."/>
            <person name="Wang M."/>
            <person name="Pangilinan J."/>
            <person name="Lipzen A."/>
            <person name="Lesage-Meessen L."/>
            <person name="Navarro D."/>
            <person name="Riley R."/>
            <person name="Grigoriev I.V."/>
            <person name="Zhou S."/>
            <person name="Raouche S."/>
            <person name="Rosso M.N."/>
        </authorList>
    </citation>
    <scope>NUCLEOTIDE SEQUENCE [LARGE SCALE GENOMIC DNA]</scope>
    <source>
        <strain evidence="2 3">BRFM 1820</strain>
    </source>
</reference>
<gene>
    <name evidence="2" type="ORF">OH76DRAFT_1408838</name>
</gene>
<keyword evidence="3" id="KW-1185">Reference proteome</keyword>
<protein>
    <submittedName>
        <fullName evidence="2">Uncharacterized protein</fullName>
    </submittedName>
</protein>